<feature type="region of interest" description="Disordered" evidence="1">
    <location>
        <begin position="275"/>
        <end position="332"/>
    </location>
</feature>
<dbReference type="RefSeq" id="WP_257770609.1">
    <property type="nucleotide sequence ID" value="NZ_CP102480.1"/>
</dbReference>
<dbReference type="Proteomes" id="UP001060336">
    <property type="component" value="Chromosome"/>
</dbReference>
<dbReference type="KEGG" id="naci:NUH88_05975"/>
<evidence type="ECO:0000313" key="2">
    <source>
        <dbReference type="EMBL" id="UUX51237.1"/>
    </source>
</evidence>
<evidence type="ECO:0000313" key="3">
    <source>
        <dbReference type="Proteomes" id="UP001060336"/>
    </source>
</evidence>
<dbReference type="InterPro" id="IPR036465">
    <property type="entry name" value="vWFA_dom_sf"/>
</dbReference>
<gene>
    <name evidence="2" type="ORF">NUH88_05975</name>
</gene>
<proteinExistence type="predicted"/>
<organism evidence="2 3">
    <name type="scientific">Nisaea acidiphila</name>
    <dbReference type="NCBI Taxonomy" id="1862145"/>
    <lineage>
        <taxon>Bacteria</taxon>
        <taxon>Pseudomonadati</taxon>
        <taxon>Pseudomonadota</taxon>
        <taxon>Alphaproteobacteria</taxon>
        <taxon>Rhodospirillales</taxon>
        <taxon>Thalassobaculaceae</taxon>
        <taxon>Nisaea</taxon>
    </lineage>
</organism>
<keyword evidence="3" id="KW-1185">Reference proteome</keyword>
<protein>
    <submittedName>
        <fullName evidence="2">DUF1194 domain-containing protein</fullName>
    </submittedName>
</protein>
<dbReference type="SUPFAM" id="SSF53300">
    <property type="entry name" value="vWA-like"/>
    <property type="match status" value="1"/>
</dbReference>
<accession>A0A9J7B0M6</accession>
<dbReference type="Pfam" id="PF06707">
    <property type="entry name" value="DUF1194"/>
    <property type="match status" value="1"/>
</dbReference>
<sequence length="332" mass="35170">MGRTVSSISRTSRCSAARKKLSTGRIRCVSNILRGICGAGFTIPCAVFALALTCSRSGPAHAEAVDLELVFAADGSGSIDDDELYLQRKGYADALIDPRVVDAVNSGRTGKIVVTYIEWGDPSSQHIIVDWTEIAGVEDARAFGEALLAAPRAAWGYNSISEAIAFSTDRIVENAYDGARLVIDVSGDGPQIGGRPIDWARDRAVDAGITVNALAVKSRGRNRPGPGGMPLEMHYRLDIIGGVGAFVMVADEKTPFAEVLLAKIIREIADARPTGAGRSLAGVGRRDDPHQYSADLTTCEAKDDERTGPDAGCQWTKMSAAGPEGPKGDQRP</sequence>
<dbReference type="AlphaFoldDB" id="A0A9J7B0M6"/>
<dbReference type="InterPro" id="IPR010607">
    <property type="entry name" value="DUF1194"/>
</dbReference>
<name>A0A9J7B0M6_9PROT</name>
<evidence type="ECO:0000256" key="1">
    <source>
        <dbReference type="SAM" id="MobiDB-lite"/>
    </source>
</evidence>
<dbReference type="EMBL" id="CP102480">
    <property type="protein sequence ID" value="UUX51237.1"/>
    <property type="molecule type" value="Genomic_DNA"/>
</dbReference>
<reference evidence="2" key="1">
    <citation type="submission" date="2022-08" db="EMBL/GenBank/DDBJ databases">
        <title>Nisaea acidiphila sp. nov., isolated from a marine algal debris and emended description of the genus Nisaea Urios et al. 2008.</title>
        <authorList>
            <person name="Kwon K."/>
        </authorList>
    </citation>
    <scope>NUCLEOTIDE SEQUENCE</scope>
    <source>
        <strain evidence="2">MEBiC11861</strain>
    </source>
</reference>